<sequence length="60" mass="6890">DTCGTCRKNHRTNDCNAYRTLYCVSCNSDNHASWNRNCPEFESRCAGIDAKHPENSMPFF</sequence>
<gene>
    <name evidence="1" type="ORF">HD556DRAFT_1200031</name>
</gene>
<feature type="non-terminal residue" evidence="1">
    <location>
        <position position="1"/>
    </location>
</feature>
<protein>
    <submittedName>
        <fullName evidence="1">Uncharacterized protein</fullName>
    </submittedName>
</protein>
<feature type="non-terminal residue" evidence="1">
    <location>
        <position position="60"/>
    </location>
</feature>
<comment type="caution">
    <text evidence="1">The sequence shown here is derived from an EMBL/GenBank/DDBJ whole genome shotgun (WGS) entry which is preliminary data.</text>
</comment>
<dbReference type="Proteomes" id="UP000719766">
    <property type="component" value="Unassembled WGS sequence"/>
</dbReference>
<dbReference type="GeneID" id="64590131"/>
<accession>A0A9P7DCV5</accession>
<dbReference type="EMBL" id="JABBWE010000076">
    <property type="protein sequence ID" value="KAG1787678.1"/>
    <property type="molecule type" value="Genomic_DNA"/>
</dbReference>
<dbReference type="RefSeq" id="XP_041155001.1">
    <property type="nucleotide sequence ID" value="XM_041296367.1"/>
</dbReference>
<evidence type="ECO:0000313" key="2">
    <source>
        <dbReference type="Proteomes" id="UP000719766"/>
    </source>
</evidence>
<name>A0A9P7DCV5_9AGAM</name>
<dbReference type="AlphaFoldDB" id="A0A9P7DCV5"/>
<evidence type="ECO:0000313" key="1">
    <source>
        <dbReference type="EMBL" id="KAG1787678.1"/>
    </source>
</evidence>
<proteinExistence type="predicted"/>
<dbReference type="OrthoDB" id="4230923at2759"/>
<reference evidence="1" key="1">
    <citation type="journal article" date="2020" name="New Phytol.">
        <title>Comparative genomics reveals dynamic genome evolution in host specialist ectomycorrhizal fungi.</title>
        <authorList>
            <person name="Lofgren L.A."/>
            <person name="Nguyen N.H."/>
            <person name="Vilgalys R."/>
            <person name="Ruytinx J."/>
            <person name="Liao H.L."/>
            <person name="Branco S."/>
            <person name="Kuo A."/>
            <person name="LaButti K."/>
            <person name="Lipzen A."/>
            <person name="Andreopoulos W."/>
            <person name="Pangilinan J."/>
            <person name="Riley R."/>
            <person name="Hundley H."/>
            <person name="Na H."/>
            <person name="Barry K."/>
            <person name="Grigoriev I.V."/>
            <person name="Stajich J.E."/>
            <person name="Kennedy P.G."/>
        </authorList>
    </citation>
    <scope>NUCLEOTIDE SEQUENCE</scope>
    <source>
        <strain evidence="1">S12</strain>
    </source>
</reference>
<organism evidence="1 2">
    <name type="scientific">Suillus plorans</name>
    <dbReference type="NCBI Taxonomy" id="116603"/>
    <lineage>
        <taxon>Eukaryota</taxon>
        <taxon>Fungi</taxon>
        <taxon>Dikarya</taxon>
        <taxon>Basidiomycota</taxon>
        <taxon>Agaricomycotina</taxon>
        <taxon>Agaricomycetes</taxon>
        <taxon>Agaricomycetidae</taxon>
        <taxon>Boletales</taxon>
        <taxon>Suillineae</taxon>
        <taxon>Suillaceae</taxon>
        <taxon>Suillus</taxon>
    </lineage>
</organism>
<keyword evidence="2" id="KW-1185">Reference proteome</keyword>